<organism evidence="1 2">
    <name type="scientific">Brassica cretica</name>
    <name type="common">Mustard</name>
    <dbReference type="NCBI Taxonomy" id="69181"/>
    <lineage>
        <taxon>Eukaryota</taxon>
        <taxon>Viridiplantae</taxon>
        <taxon>Streptophyta</taxon>
        <taxon>Embryophyta</taxon>
        <taxon>Tracheophyta</taxon>
        <taxon>Spermatophyta</taxon>
        <taxon>Magnoliopsida</taxon>
        <taxon>eudicotyledons</taxon>
        <taxon>Gunneridae</taxon>
        <taxon>Pentapetalae</taxon>
        <taxon>rosids</taxon>
        <taxon>malvids</taxon>
        <taxon>Brassicales</taxon>
        <taxon>Brassicaceae</taxon>
        <taxon>Brassiceae</taxon>
        <taxon>Brassica</taxon>
    </lineage>
</organism>
<sequence length="98" mass="11077">MAEFEVLDLGYYEMESGKEESMHTYPLRSLASSLEKGLCVKSPCSFTQREIEYLTDTIHNGGTEVMSLDPMFHLLEDTNATVMIVGNDLRYDRSSTVT</sequence>
<comment type="caution">
    <text evidence="1">The sequence shown here is derived from an EMBL/GenBank/DDBJ whole genome shotgun (WGS) entry which is preliminary data.</text>
</comment>
<reference evidence="1" key="1">
    <citation type="submission" date="2019-12" db="EMBL/GenBank/DDBJ databases">
        <title>Genome sequencing and annotation of Brassica cretica.</title>
        <authorList>
            <person name="Studholme D.J."/>
            <person name="Sarris P.F."/>
        </authorList>
    </citation>
    <scope>NUCLEOTIDE SEQUENCE</scope>
    <source>
        <strain evidence="1">PFS-001/15</strain>
        <tissue evidence="1">Leaf</tissue>
    </source>
</reference>
<dbReference type="Proteomes" id="UP000712281">
    <property type="component" value="Unassembled WGS sequence"/>
</dbReference>
<evidence type="ECO:0000313" key="1">
    <source>
        <dbReference type="EMBL" id="KAF2535151.1"/>
    </source>
</evidence>
<name>A0A8S9FPS3_BRACR</name>
<proteinExistence type="predicted"/>
<dbReference type="AlphaFoldDB" id="A0A8S9FPS3"/>
<accession>A0A8S9FPS3</accession>
<dbReference type="EMBL" id="QGKW02002228">
    <property type="protein sequence ID" value="KAF2535151.1"/>
    <property type="molecule type" value="Genomic_DNA"/>
</dbReference>
<protein>
    <submittedName>
        <fullName evidence="1">Uncharacterized protein</fullName>
    </submittedName>
</protein>
<gene>
    <name evidence="1" type="ORF">F2Q68_00021957</name>
</gene>
<evidence type="ECO:0000313" key="2">
    <source>
        <dbReference type="Proteomes" id="UP000712281"/>
    </source>
</evidence>